<dbReference type="Proteomes" id="UP000184184">
    <property type="component" value="Unassembled WGS sequence"/>
</dbReference>
<evidence type="ECO:0000256" key="1">
    <source>
        <dbReference type="SAM" id="Phobius"/>
    </source>
</evidence>
<protein>
    <submittedName>
        <fullName evidence="2">Uncharacterized protein</fullName>
    </submittedName>
</protein>
<evidence type="ECO:0000313" key="2">
    <source>
        <dbReference type="EMBL" id="SHN17823.1"/>
    </source>
</evidence>
<keyword evidence="1" id="KW-0812">Transmembrane</keyword>
<dbReference type="STRING" id="1027249.SAMN05216179_2303"/>
<keyword evidence="3" id="KW-1185">Reference proteome</keyword>
<evidence type="ECO:0000313" key="3">
    <source>
        <dbReference type="Proteomes" id="UP000184184"/>
    </source>
</evidence>
<name>A0A1M7PLB4_9BACI</name>
<sequence>MISSFGVPGLLLILIILAMFVGIGVFILKAIKK</sequence>
<reference evidence="2 3" key="1">
    <citation type="submission" date="2016-11" db="EMBL/GenBank/DDBJ databases">
        <authorList>
            <person name="Jaros S."/>
            <person name="Januszkiewicz K."/>
            <person name="Wedrychowicz H."/>
        </authorList>
    </citation>
    <scope>NUCLEOTIDE SEQUENCE [LARGE SCALE GENOMIC DNA]</scope>
    <source>
        <strain evidence="2 3">CGMCC 1.10681</strain>
    </source>
</reference>
<proteinExistence type="predicted"/>
<dbReference type="AlphaFoldDB" id="A0A1M7PLB4"/>
<keyword evidence="1" id="KW-1133">Transmembrane helix</keyword>
<accession>A0A1M7PLB4</accession>
<organism evidence="2 3">
    <name type="scientific">Gracilibacillus kekensis</name>
    <dbReference type="NCBI Taxonomy" id="1027249"/>
    <lineage>
        <taxon>Bacteria</taxon>
        <taxon>Bacillati</taxon>
        <taxon>Bacillota</taxon>
        <taxon>Bacilli</taxon>
        <taxon>Bacillales</taxon>
        <taxon>Bacillaceae</taxon>
        <taxon>Gracilibacillus</taxon>
    </lineage>
</organism>
<feature type="transmembrane region" description="Helical" evidence="1">
    <location>
        <begin position="6"/>
        <end position="28"/>
    </location>
</feature>
<dbReference type="EMBL" id="FRCZ01000004">
    <property type="protein sequence ID" value="SHN17823.1"/>
    <property type="molecule type" value="Genomic_DNA"/>
</dbReference>
<keyword evidence="1" id="KW-0472">Membrane</keyword>
<gene>
    <name evidence="2" type="ORF">SAMN05216179_2303</name>
</gene>